<dbReference type="GO" id="GO:0005739">
    <property type="term" value="C:mitochondrion"/>
    <property type="evidence" value="ECO:0007669"/>
    <property type="project" value="UniProtKB-ARBA"/>
</dbReference>
<reference evidence="4" key="1">
    <citation type="journal article" date="2021" name="Sci. Rep.">
        <title>Diploid genomic architecture of Nitzschia inconspicua, an elite biomass production diatom.</title>
        <authorList>
            <person name="Oliver A."/>
            <person name="Podell S."/>
            <person name="Pinowska A."/>
            <person name="Traller J.C."/>
            <person name="Smith S.R."/>
            <person name="McClure R."/>
            <person name="Beliaev A."/>
            <person name="Bohutskyi P."/>
            <person name="Hill E.A."/>
            <person name="Rabines A."/>
            <person name="Zheng H."/>
            <person name="Allen L.Z."/>
            <person name="Kuo A."/>
            <person name="Grigoriev I.V."/>
            <person name="Allen A.E."/>
            <person name="Hazlebeck D."/>
            <person name="Allen E.E."/>
        </authorList>
    </citation>
    <scope>NUCLEOTIDE SEQUENCE</scope>
    <source>
        <strain evidence="4">Hildebrandi</strain>
    </source>
</reference>
<reference evidence="4" key="2">
    <citation type="submission" date="2021-04" db="EMBL/GenBank/DDBJ databases">
        <authorList>
            <person name="Podell S."/>
        </authorList>
    </citation>
    <scope>NUCLEOTIDE SEQUENCE</scope>
    <source>
        <strain evidence="4">Hildebrandi</strain>
    </source>
</reference>
<dbReference type="PANTHER" id="PTHR16255:SF6">
    <property type="entry name" value="PROTEIN RETARDED ROOT GROWTH-LIKE"/>
    <property type="match status" value="1"/>
</dbReference>
<proteinExistence type="inferred from homology"/>
<dbReference type="Pfam" id="PF02582">
    <property type="entry name" value="DUF155"/>
    <property type="match status" value="1"/>
</dbReference>
<dbReference type="PANTHER" id="PTHR16255">
    <property type="entry name" value="REQUIRED FOR MEIOTIC NUCLEAR DIVISION PROTEIN 1 HOMOLOG"/>
    <property type="match status" value="1"/>
</dbReference>
<comment type="caution">
    <text evidence="4">The sequence shown here is derived from an EMBL/GenBank/DDBJ whole genome shotgun (WGS) entry which is preliminary data.</text>
</comment>
<dbReference type="Proteomes" id="UP000693970">
    <property type="component" value="Unassembled WGS sequence"/>
</dbReference>
<dbReference type="InterPro" id="IPR003734">
    <property type="entry name" value="DUF155"/>
</dbReference>
<dbReference type="OrthoDB" id="18302at2759"/>
<evidence type="ECO:0000313" key="4">
    <source>
        <dbReference type="EMBL" id="KAG7369121.1"/>
    </source>
</evidence>
<keyword evidence="5" id="KW-1185">Reference proteome</keyword>
<sequence length="495" mass="55847">MFSVANPTRRSANALVRRRPLNVQPFPTESTISCQRYVPSPNYRQCNTFAGTLRPFFLHNTSSSAGKTCHFSFLKHFAYTTTIRLVSASTPNPENTPPDKAKSRPLLRYQFQRKPTISGAKSTTVIEPHIRTRPFRHFRGPTGGSPATLRRPPPTTKRVVLNNPQHHIKTPHVSLTEDPHEEGGSYPVHAYHVAQSIDLAKVISKVLATKSVRKMMERLSIVVQLEPQAEDTAARFVAVFRFGSVVFFNVPPRERADLLWEIKHHALSPVLSGNEQKEKFCVHVQPNLNHPDSAAGTPDDSAAAEDEETEPEIVTGDYCVVQELNMKAVDVISNVMAQSVALDSYNDMVDELLVDFERINKAVVVDGNLAALHREKMFRAIALNNAIFIEMVSKVGIKDRIDTAWNLSQYEEVSQGLIEEFDIEERFEHIEFKLNLIQQNAKFFLEVLAHQKSNSLEWIIIVLIMFECVLMCMEMSGVGEPFFKYLGTFTPTLFG</sequence>
<name>A0A9K3LYV2_9STRA</name>
<evidence type="ECO:0000313" key="5">
    <source>
        <dbReference type="Proteomes" id="UP000693970"/>
    </source>
</evidence>
<evidence type="ECO:0000259" key="3">
    <source>
        <dbReference type="Pfam" id="PF02582"/>
    </source>
</evidence>
<evidence type="ECO:0000256" key="2">
    <source>
        <dbReference type="SAM" id="MobiDB-lite"/>
    </source>
</evidence>
<feature type="region of interest" description="Disordered" evidence="2">
    <location>
        <begin position="134"/>
        <end position="156"/>
    </location>
</feature>
<protein>
    <submittedName>
        <fullName evidence="4">ACR COG1723 YagE family protein</fullName>
    </submittedName>
</protein>
<feature type="domain" description="DUF155" evidence="3">
    <location>
        <begin position="237"/>
        <end position="430"/>
    </location>
</feature>
<dbReference type="InterPro" id="IPR051624">
    <property type="entry name" value="RMD1/Sad1-interacting"/>
</dbReference>
<accession>A0A9K3LYV2</accession>
<feature type="region of interest" description="Disordered" evidence="2">
    <location>
        <begin position="288"/>
        <end position="310"/>
    </location>
</feature>
<gene>
    <name evidence="4" type="ORF">IV203_031864</name>
</gene>
<comment type="similarity">
    <text evidence="1">Belongs to the RMD1/sif2 family.</text>
</comment>
<organism evidence="4 5">
    <name type="scientific">Nitzschia inconspicua</name>
    <dbReference type="NCBI Taxonomy" id="303405"/>
    <lineage>
        <taxon>Eukaryota</taxon>
        <taxon>Sar</taxon>
        <taxon>Stramenopiles</taxon>
        <taxon>Ochrophyta</taxon>
        <taxon>Bacillariophyta</taxon>
        <taxon>Bacillariophyceae</taxon>
        <taxon>Bacillariophycidae</taxon>
        <taxon>Bacillariales</taxon>
        <taxon>Bacillariaceae</taxon>
        <taxon>Nitzschia</taxon>
    </lineage>
</organism>
<evidence type="ECO:0000256" key="1">
    <source>
        <dbReference type="ARBA" id="ARBA00008306"/>
    </source>
</evidence>
<dbReference type="EMBL" id="JAGRRH010000006">
    <property type="protein sequence ID" value="KAG7369121.1"/>
    <property type="molecule type" value="Genomic_DNA"/>
</dbReference>
<dbReference type="AlphaFoldDB" id="A0A9K3LYV2"/>